<protein>
    <submittedName>
        <fullName evidence="2">Uncharacterized protein</fullName>
    </submittedName>
</protein>
<evidence type="ECO:0000256" key="1">
    <source>
        <dbReference type="SAM" id="MobiDB-lite"/>
    </source>
</evidence>
<gene>
    <name evidence="2" type="ORF">FKW44_001687</name>
</gene>
<sequence length="70" mass="7526">MKPLLHVSWTRTSRRGSLSSIQRHGKTFLAGGCCWWGTIPQKCQPPGGAVAPPAPPVPRNCKHCSSSTSK</sequence>
<keyword evidence="3" id="KW-1185">Reference proteome</keyword>
<proteinExistence type="predicted"/>
<feature type="region of interest" description="Disordered" evidence="1">
    <location>
        <begin position="46"/>
        <end position="70"/>
    </location>
</feature>
<name>A0A7T8QVS5_CALRO</name>
<dbReference type="Proteomes" id="UP000595437">
    <property type="component" value="Chromosome 1"/>
</dbReference>
<dbReference type="AlphaFoldDB" id="A0A7T8QVS5"/>
<evidence type="ECO:0000313" key="3">
    <source>
        <dbReference type="Proteomes" id="UP000595437"/>
    </source>
</evidence>
<reference evidence="3" key="1">
    <citation type="submission" date="2021-01" db="EMBL/GenBank/DDBJ databases">
        <title>Caligus Genome Assembly.</title>
        <authorList>
            <person name="Gallardo-Escarate C."/>
        </authorList>
    </citation>
    <scope>NUCLEOTIDE SEQUENCE [LARGE SCALE GENOMIC DNA]</scope>
</reference>
<organism evidence="2 3">
    <name type="scientific">Caligus rogercresseyi</name>
    <name type="common">Sea louse</name>
    <dbReference type="NCBI Taxonomy" id="217165"/>
    <lineage>
        <taxon>Eukaryota</taxon>
        <taxon>Metazoa</taxon>
        <taxon>Ecdysozoa</taxon>
        <taxon>Arthropoda</taxon>
        <taxon>Crustacea</taxon>
        <taxon>Multicrustacea</taxon>
        <taxon>Hexanauplia</taxon>
        <taxon>Copepoda</taxon>
        <taxon>Siphonostomatoida</taxon>
        <taxon>Caligidae</taxon>
        <taxon>Caligus</taxon>
    </lineage>
</organism>
<accession>A0A7T8QVS5</accession>
<evidence type="ECO:0000313" key="2">
    <source>
        <dbReference type="EMBL" id="QQP56872.1"/>
    </source>
</evidence>
<dbReference type="EMBL" id="CP045890">
    <property type="protein sequence ID" value="QQP56872.1"/>
    <property type="molecule type" value="Genomic_DNA"/>
</dbReference>